<dbReference type="AlphaFoldDB" id="A0A0A2V4B2"/>
<reference evidence="2 3" key="1">
    <citation type="journal article" date="2011" name="PLoS Genet.">
        <title>Comparative genomic analysis of human fungal pathogens causing paracoccidioidomycosis.</title>
        <authorList>
            <person name="Desjardins C.A."/>
            <person name="Champion M.D."/>
            <person name="Holder J.W."/>
            <person name="Muszewska A."/>
            <person name="Goldberg J."/>
            <person name="Bailao A.M."/>
            <person name="Brigido M.M."/>
            <person name="Ferreira M.E."/>
            <person name="Garcia A.M."/>
            <person name="Grynberg M."/>
            <person name="Gujja S."/>
            <person name="Heiman D.I."/>
            <person name="Henn M.R."/>
            <person name="Kodira C.D."/>
            <person name="Leon-Narvaez H."/>
            <person name="Longo L.V."/>
            <person name="Ma L.J."/>
            <person name="Malavazi I."/>
            <person name="Matsuo A.L."/>
            <person name="Morais F.V."/>
            <person name="Pereira M."/>
            <person name="Rodriguez-Brito S."/>
            <person name="Sakthikumar S."/>
            <person name="Salem-Izacc S.M."/>
            <person name="Sykes S.M."/>
            <person name="Teixeira M.M."/>
            <person name="Vallejo M.C."/>
            <person name="Walter M.E."/>
            <person name="Yandava C."/>
            <person name="Young S."/>
            <person name="Zeng Q."/>
            <person name="Zucker J."/>
            <person name="Felipe M.S."/>
            <person name="Goldman G.H."/>
            <person name="Haas B.J."/>
            <person name="McEwen J.G."/>
            <person name="Nino-Vega G."/>
            <person name="Puccia R."/>
            <person name="San-Blas G."/>
            <person name="Soares C.M."/>
            <person name="Birren B.W."/>
            <person name="Cuomo C.A."/>
        </authorList>
    </citation>
    <scope>NUCLEOTIDE SEQUENCE [LARGE SCALE GENOMIC DNA]</scope>
    <source>
        <strain evidence="3">ATCC MYA-826 / Pb01</strain>
    </source>
</reference>
<keyword evidence="1" id="KW-0175">Coiled coil</keyword>
<proteinExistence type="predicted"/>
<protein>
    <submittedName>
        <fullName evidence="2">Uncharacterized protein</fullName>
    </submittedName>
</protein>
<organism evidence="2 3">
    <name type="scientific">Paracoccidioides lutzii (strain ATCC MYA-826 / Pb01)</name>
    <name type="common">Paracoccidioides brasiliensis</name>
    <dbReference type="NCBI Taxonomy" id="502779"/>
    <lineage>
        <taxon>Eukaryota</taxon>
        <taxon>Fungi</taxon>
        <taxon>Dikarya</taxon>
        <taxon>Ascomycota</taxon>
        <taxon>Pezizomycotina</taxon>
        <taxon>Eurotiomycetes</taxon>
        <taxon>Eurotiomycetidae</taxon>
        <taxon>Onygenales</taxon>
        <taxon>Ajellomycetaceae</taxon>
        <taxon>Paracoccidioides</taxon>
    </lineage>
</organism>
<dbReference type="EMBL" id="KN294008">
    <property type="protein sequence ID" value="KGQ01157.1"/>
    <property type="molecule type" value="Genomic_DNA"/>
</dbReference>
<gene>
    <name evidence="2" type="ORF">PAAG_12195</name>
</gene>
<dbReference type="KEGG" id="pbl:PAAG_12195"/>
<keyword evidence="3" id="KW-1185">Reference proteome</keyword>
<sequence length="93" mass="10708">MMRPVHLHCVKYADLTPSEDEVKMSAVTPNPSPTINSEELQLRRLNLEHQKIDLELQKEKHKELQLQLQLKRLCTQNDRAAMLTNSSVSQMSA</sequence>
<name>A0A0A2V4B2_PARBA</name>
<evidence type="ECO:0000313" key="3">
    <source>
        <dbReference type="Proteomes" id="UP000002059"/>
    </source>
</evidence>
<dbReference type="RefSeq" id="XP_015702707.1">
    <property type="nucleotide sequence ID" value="XM_015847716.1"/>
</dbReference>
<dbReference type="Proteomes" id="UP000002059">
    <property type="component" value="Partially assembled WGS sequence"/>
</dbReference>
<evidence type="ECO:0000313" key="2">
    <source>
        <dbReference type="EMBL" id="KGQ01157.1"/>
    </source>
</evidence>
<dbReference type="HOGENOM" id="CLU_150179_0_0_1"/>
<evidence type="ECO:0000256" key="1">
    <source>
        <dbReference type="SAM" id="Coils"/>
    </source>
</evidence>
<accession>A0A0A2V4B2</accession>
<dbReference type="GeneID" id="26970931"/>
<dbReference type="VEuPathDB" id="FungiDB:PAAG_12195"/>
<feature type="coiled-coil region" evidence="1">
    <location>
        <begin position="35"/>
        <end position="67"/>
    </location>
</feature>